<dbReference type="OrthoDB" id="5289248at2759"/>
<evidence type="ECO:0000256" key="1">
    <source>
        <dbReference type="ARBA" id="ARBA00001968"/>
    </source>
</evidence>
<organism evidence="5 6">
    <name type="scientific">Morchella conica CCBAS932</name>
    <dbReference type="NCBI Taxonomy" id="1392247"/>
    <lineage>
        <taxon>Eukaryota</taxon>
        <taxon>Fungi</taxon>
        <taxon>Dikarya</taxon>
        <taxon>Ascomycota</taxon>
        <taxon>Pezizomycotina</taxon>
        <taxon>Pezizomycetes</taxon>
        <taxon>Pezizales</taxon>
        <taxon>Morchellaceae</taxon>
        <taxon>Morchella</taxon>
    </lineage>
</organism>
<evidence type="ECO:0000259" key="4">
    <source>
        <dbReference type="Pfam" id="PF13359"/>
    </source>
</evidence>
<evidence type="ECO:0000313" key="5">
    <source>
        <dbReference type="EMBL" id="RPB06403.1"/>
    </source>
</evidence>
<protein>
    <recommendedName>
        <fullName evidence="4">DDE Tnp4 domain-containing protein</fullName>
    </recommendedName>
</protein>
<dbReference type="InterPro" id="IPR027806">
    <property type="entry name" value="HARBI1_dom"/>
</dbReference>
<keyword evidence="2" id="KW-0479">Metal-binding</keyword>
<dbReference type="GO" id="GO:0046872">
    <property type="term" value="F:metal ion binding"/>
    <property type="evidence" value="ECO:0007669"/>
    <property type="project" value="UniProtKB-KW"/>
</dbReference>
<dbReference type="EMBL" id="ML119376">
    <property type="protein sequence ID" value="RPB06403.1"/>
    <property type="molecule type" value="Genomic_DNA"/>
</dbReference>
<keyword evidence="3" id="KW-0732">Signal</keyword>
<dbReference type="Pfam" id="PF13359">
    <property type="entry name" value="DDE_Tnp_4"/>
    <property type="match status" value="1"/>
</dbReference>
<name>A0A3N4K7M6_9PEZI</name>
<dbReference type="Proteomes" id="UP000277580">
    <property type="component" value="Unassembled WGS sequence"/>
</dbReference>
<evidence type="ECO:0000256" key="2">
    <source>
        <dbReference type="ARBA" id="ARBA00022723"/>
    </source>
</evidence>
<dbReference type="STRING" id="1392247.A0A3N4K7M6"/>
<accession>A0A3N4K7M6</accession>
<dbReference type="AlphaFoldDB" id="A0A3N4K7M6"/>
<sequence length="212" mass="24040">MAFSAEVILSLFWWTQSAISECINWALDFIDGRWSLLLQDFDSGLLPESILSTFASVIHKKGAPLDSCWGFLDCTIRPICRPTIYQRQAYNGHKKQHALKGWRNDNHLLDSSGLLDRCERNTDKSTSDGSYYLYGDRAYPSSRYLLSPFAKGDNISPAEYTFNTQMSQVFLSAIGLEYRVAVILTNAHVCLYGSQVSSYFECEPPSLENYLN</sequence>
<keyword evidence="6" id="KW-1185">Reference proteome</keyword>
<feature type="signal peptide" evidence="3">
    <location>
        <begin position="1"/>
        <end position="20"/>
    </location>
</feature>
<dbReference type="InParanoid" id="A0A3N4K7M6"/>
<reference evidence="5 6" key="1">
    <citation type="journal article" date="2018" name="Nat. Ecol. Evol.">
        <title>Pezizomycetes genomes reveal the molecular basis of ectomycorrhizal truffle lifestyle.</title>
        <authorList>
            <person name="Murat C."/>
            <person name="Payen T."/>
            <person name="Noel B."/>
            <person name="Kuo A."/>
            <person name="Morin E."/>
            <person name="Chen J."/>
            <person name="Kohler A."/>
            <person name="Krizsan K."/>
            <person name="Balestrini R."/>
            <person name="Da Silva C."/>
            <person name="Montanini B."/>
            <person name="Hainaut M."/>
            <person name="Levati E."/>
            <person name="Barry K.W."/>
            <person name="Belfiori B."/>
            <person name="Cichocki N."/>
            <person name="Clum A."/>
            <person name="Dockter R.B."/>
            <person name="Fauchery L."/>
            <person name="Guy J."/>
            <person name="Iotti M."/>
            <person name="Le Tacon F."/>
            <person name="Lindquist E.A."/>
            <person name="Lipzen A."/>
            <person name="Malagnac F."/>
            <person name="Mello A."/>
            <person name="Molinier V."/>
            <person name="Miyauchi S."/>
            <person name="Poulain J."/>
            <person name="Riccioni C."/>
            <person name="Rubini A."/>
            <person name="Sitrit Y."/>
            <person name="Splivallo R."/>
            <person name="Traeger S."/>
            <person name="Wang M."/>
            <person name="Zifcakova L."/>
            <person name="Wipf D."/>
            <person name="Zambonelli A."/>
            <person name="Paolocci F."/>
            <person name="Nowrousian M."/>
            <person name="Ottonello S."/>
            <person name="Baldrian P."/>
            <person name="Spatafora J.W."/>
            <person name="Henrissat B."/>
            <person name="Nagy L.G."/>
            <person name="Aury J.M."/>
            <person name="Wincker P."/>
            <person name="Grigoriev I.V."/>
            <person name="Bonfante P."/>
            <person name="Martin F.M."/>
        </authorList>
    </citation>
    <scope>NUCLEOTIDE SEQUENCE [LARGE SCALE GENOMIC DNA]</scope>
    <source>
        <strain evidence="5 6">CCBAS932</strain>
    </source>
</reference>
<evidence type="ECO:0000313" key="6">
    <source>
        <dbReference type="Proteomes" id="UP000277580"/>
    </source>
</evidence>
<comment type="cofactor">
    <cofactor evidence="1">
        <name>a divalent metal cation</name>
        <dbReference type="ChEBI" id="CHEBI:60240"/>
    </cofactor>
</comment>
<evidence type="ECO:0000256" key="3">
    <source>
        <dbReference type="SAM" id="SignalP"/>
    </source>
</evidence>
<gene>
    <name evidence="5" type="ORF">P167DRAFT_561165</name>
</gene>
<feature type="chain" id="PRO_5018119819" description="DDE Tnp4 domain-containing protein" evidence="3">
    <location>
        <begin position="21"/>
        <end position="212"/>
    </location>
</feature>
<proteinExistence type="predicted"/>
<feature type="domain" description="DDE Tnp4" evidence="4">
    <location>
        <begin position="104"/>
        <end position="169"/>
    </location>
</feature>